<evidence type="ECO:0000256" key="1">
    <source>
        <dbReference type="SAM" id="SignalP"/>
    </source>
</evidence>
<feature type="domain" description="Peptidase A1" evidence="2">
    <location>
        <begin position="94"/>
        <end position="468"/>
    </location>
</feature>
<feature type="signal peptide" evidence="1">
    <location>
        <begin position="1"/>
        <end position="16"/>
    </location>
</feature>
<dbReference type="PROSITE" id="PS51767">
    <property type="entry name" value="PEPTIDASE_A1"/>
    <property type="match status" value="1"/>
</dbReference>
<organism evidence="3 4">
    <name type="scientific">Hyaloscypha hepaticicola</name>
    <dbReference type="NCBI Taxonomy" id="2082293"/>
    <lineage>
        <taxon>Eukaryota</taxon>
        <taxon>Fungi</taxon>
        <taxon>Dikarya</taxon>
        <taxon>Ascomycota</taxon>
        <taxon>Pezizomycotina</taxon>
        <taxon>Leotiomycetes</taxon>
        <taxon>Helotiales</taxon>
        <taxon>Hyaloscyphaceae</taxon>
        <taxon>Hyaloscypha</taxon>
    </lineage>
</organism>
<gene>
    <name evidence="3" type="ORF">NA56DRAFT_629499</name>
</gene>
<keyword evidence="4" id="KW-1185">Reference proteome</keyword>
<dbReference type="Proteomes" id="UP000235672">
    <property type="component" value="Unassembled WGS sequence"/>
</dbReference>
<dbReference type="STRING" id="1745343.A0A2J6PYH1"/>
<dbReference type="SUPFAM" id="SSF50630">
    <property type="entry name" value="Acid proteases"/>
    <property type="match status" value="1"/>
</dbReference>
<dbReference type="EMBL" id="KZ613491">
    <property type="protein sequence ID" value="PMD19061.1"/>
    <property type="molecule type" value="Genomic_DNA"/>
</dbReference>
<dbReference type="OrthoDB" id="15189at2759"/>
<dbReference type="InterPro" id="IPR033121">
    <property type="entry name" value="PEPTIDASE_A1"/>
</dbReference>
<accession>A0A2J6PYH1</accession>
<dbReference type="InterPro" id="IPR021109">
    <property type="entry name" value="Peptidase_aspartic_dom_sf"/>
</dbReference>
<keyword evidence="1" id="KW-0732">Signal</keyword>
<reference evidence="3 4" key="1">
    <citation type="submission" date="2016-05" db="EMBL/GenBank/DDBJ databases">
        <title>A degradative enzymes factory behind the ericoid mycorrhizal symbiosis.</title>
        <authorList>
            <consortium name="DOE Joint Genome Institute"/>
            <person name="Martino E."/>
            <person name="Morin E."/>
            <person name="Grelet G."/>
            <person name="Kuo A."/>
            <person name="Kohler A."/>
            <person name="Daghino S."/>
            <person name="Barry K."/>
            <person name="Choi C."/>
            <person name="Cichocki N."/>
            <person name="Clum A."/>
            <person name="Copeland A."/>
            <person name="Hainaut M."/>
            <person name="Haridas S."/>
            <person name="Labutti K."/>
            <person name="Lindquist E."/>
            <person name="Lipzen A."/>
            <person name="Khouja H.-R."/>
            <person name="Murat C."/>
            <person name="Ohm R."/>
            <person name="Olson A."/>
            <person name="Spatafora J."/>
            <person name="Veneault-Fourrey C."/>
            <person name="Henrissat B."/>
            <person name="Grigoriev I."/>
            <person name="Martin F."/>
            <person name="Perotto S."/>
        </authorList>
    </citation>
    <scope>NUCLEOTIDE SEQUENCE [LARGE SCALE GENOMIC DNA]</scope>
    <source>
        <strain evidence="3 4">UAMH 7357</strain>
    </source>
</reference>
<dbReference type="AlphaFoldDB" id="A0A2J6PYH1"/>
<evidence type="ECO:0000313" key="4">
    <source>
        <dbReference type="Proteomes" id="UP000235672"/>
    </source>
</evidence>
<protein>
    <recommendedName>
        <fullName evidence="2">Peptidase A1 domain-containing protein</fullName>
    </recommendedName>
</protein>
<feature type="chain" id="PRO_5014370024" description="Peptidase A1 domain-containing protein" evidence="1">
    <location>
        <begin position="17"/>
        <end position="470"/>
    </location>
</feature>
<dbReference type="Gene3D" id="2.40.70.10">
    <property type="entry name" value="Acid Proteases"/>
    <property type="match status" value="2"/>
</dbReference>
<name>A0A2J6PYH1_9HELO</name>
<proteinExistence type="predicted"/>
<sequence length="470" mass="52259">MFQYLTFALVFMGSLAAPNLPPIHYTISRRGGSFTAPDISNLTYLLEQLQVVEFRFNATTRAFVENKVVRKPRRLHGTQASSTLLGDVGREGNWFASLHIGDPVQDVDMDLDMLTADWYIFSTSSGTGSFYLDFNSKTYIEAETPLPFPTCREPKDIVHLPSIKRSIPISFALCRPAKQWIRTLLPSGAYLGLAPSTALSQTKTASLMTQLVENNIIDNQVWSLVLINGKDGIFSIGGTSAPSLRRAAIETDDELIRSRTPEMKRDGLVVSRTATEIETEAVLSSTEWKWSKVQGAEGWWQILMRGIWVDGVKALENQPIVLDINTPFILAPPIAARAFYFSISGSRQLPPPYDQFHAYPCFNPPKIHFEFAGWNEEVFKGKRDKGTFSPGGRFSLGRMAAGSGYCVGIVVESRMGKGIPLGAEKGNIGPRTPMEGANGLEDVWIVGEPFFRDVQFAFDWKEKKVGMQRV</sequence>
<evidence type="ECO:0000259" key="2">
    <source>
        <dbReference type="PROSITE" id="PS51767"/>
    </source>
</evidence>
<evidence type="ECO:0000313" key="3">
    <source>
        <dbReference type="EMBL" id="PMD19061.1"/>
    </source>
</evidence>